<protein>
    <submittedName>
        <fullName evidence="7">DUF423 domain-containing protein</fullName>
    </submittedName>
</protein>
<dbReference type="AlphaFoldDB" id="A0A5C6Z3H7"/>
<accession>A0A5C6Z3H7</accession>
<evidence type="ECO:0000313" key="7">
    <source>
        <dbReference type="EMBL" id="TXD73961.1"/>
    </source>
</evidence>
<dbReference type="Pfam" id="PF04241">
    <property type="entry name" value="DUF423"/>
    <property type="match status" value="1"/>
</dbReference>
<dbReference type="GO" id="GO:0005886">
    <property type="term" value="C:plasma membrane"/>
    <property type="evidence" value="ECO:0007669"/>
    <property type="project" value="TreeGrafter"/>
</dbReference>
<evidence type="ECO:0000256" key="3">
    <source>
        <dbReference type="ARBA" id="ARBA00022692"/>
    </source>
</evidence>
<dbReference type="EMBL" id="VORT01000003">
    <property type="protein sequence ID" value="TXD73961.1"/>
    <property type="molecule type" value="Genomic_DNA"/>
</dbReference>
<gene>
    <name evidence="7" type="ORF">ESU54_05680</name>
</gene>
<evidence type="ECO:0000256" key="5">
    <source>
        <dbReference type="ARBA" id="ARBA00023136"/>
    </source>
</evidence>
<dbReference type="RefSeq" id="WP_111843414.1">
    <property type="nucleotide sequence ID" value="NZ_UEGI01000002.1"/>
</dbReference>
<feature type="transmembrane region" description="Helical" evidence="6">
    <location>
        <begin position="48"/>
        <end position="65"/>
    </location>
</feature>
<feature type="transmembrane region" description="Helical" evidence="6">
    <location>
        <begin position="72"/>
        <end position="92"/>
    </location>
</feature>
<organism evidence="7 8">
    <name type="scientific">Aequorivita antarctica</name>
    <dbReference type="NCBI Taxonomy" id="153266"/>
    <lineage>
        <taxon>Bacteria</taxon>
        <taxon>Pseudomonadati</taxon>
        <taxon>Bacteroidota</taxon>
        <taxon>Flavobacteriia</taxon>
        <taxon>Flavobacteriales</taxon>
        <taxon>Flavobacteriaceae</taxon>
        <taxon>Aequorivita</taxon>
    </lineage>
</organism>
<dbReference type="InterPro" id="IPR006696">
    <property type="entry name" value="DUF423"/>
</dbReference>
<dbReference type="OrthoDB" id="9802121at2"/>
<keyword evidence="4 6" id="KW-1133">Transmembrane helix</keyword>
<evidence type="ECO:0000256" key="2">
    <source>
        <dbReference type="ARBA" id="ARBA00009694"/>
    </source>
</evidence>
<evidence type="ECO:0000256" key="1">
    <source>
        <dbReference type="ARBA" id="ARBA00004141"/>
    </source>
</evidence>
<comment type="subcellular location">
    <subcellularLocation>
        <location evidence="1">Membrane</location>
        <topology evidence="1">Multi-pass membrane protein</topology>
    </subcellularLocation>
</comment>
<comment type="similarity">
    <text evidence="2">Belongs to the UPF0382 family.</text>
</comment>
<evidence type="ECO:0000256" key="4">
    <source>
        <dbReference type="ARBA" id="ARBA00022989"/>
    </source>
</evidence>
<sequence>MTVFDKNMVVTASFLTAATIALGAFGAHGLKNIVEVSALNTFETGVRYQMYHCLAILVLGLAPSIPEKLKKIVFWFFILGILLFSGSIYLLALNEVLPFNSAKIGFITPIGGLMFIIGWFLLAYKMLSLKKR</sequence>
<evidence type="ECO:0000256" key="6">
    <source>
        <dbReference type="SAM" id="Phobius"/>
    </source>
</evidence>
<proteinExistence type="inferred from homology"/>
<name>A0A5C6Z3H7_9FLAO</name>
<dbReference type="Proteomes" id="UP000321497">
    <property type="component" value="Unassembled WGS sequence"/>
</dbReference>
<evidence type="ECO:0000313" key="8">
    <source>
        <dbReference type="Proteomes" id="UP000321497"/>
    </source>
</evidence>
<keyword evidence="3 6" id="KW-0812">Transmembrane</keyword>
<keyword evidence="5 6" id="KW-0472">Membrane</keyword>
<keyword evidence="8" id="KW-1185">Reference proteome</keyword>
<dbReference type="PANTHER" id="PTHR43461">
    <property type="entry name" value="TRANSMEMBRANE PROTEIN 256"/>
    <property type="match status" value="1"/>
</dbReference>
<reference evidence="7 8" key="1">
    <citation type="submission" date="2019-08" db="EMBL/GenBank/DDBJ databases">
        <title>Genome of Aequorivita antarctica SW49 (type strain).</title>
        <authorList>
            <person name="Bowman J.P."/>
        </authorList>
    </citation>
    <scope>NUCLEOTIDE SEQUENCE [LARGE SCALE GENOMIC DNA]</scope>
    <source>
        <strain evidence="7 8">SW49</strain>
    </source>
</reference>
<dbReference type="PANTHER" id="PTHR43461:SF1">
    <property type="entry name" value="TRANSMEMBRANE PROTEIN 256"/>
    <property type="match status" value="1"/>
</dbReference>
<comment type="caution">
    <text evidence="7">The sequence shown here is derived from an EMBL/GenBank/DDBJ whole genome shotgun (WGS) entry which is preliminary data.</text>
</comment>
<feature type="transmembrane region" description="Helical" evidence="6">
    <location>
        <begin position="104"/>
        <end position="124"/>
    </location>
</feature>